<dbReference type="KEGG" id="msl:Msil_2177"/>
<dbReference type="RefSeq" id="WP_012591184.1">
    <property type="nucleotide sequence ID" value="NC_011666.1"/>
</dbReference>
<dbReference type="EMBL" id="CP001280">
    <property type="protein sequence ID" value="ACK51115.1"/>
    <property type="molecule type" value="Genomic_DNA"/>
</dbReference>
<dbReference type="STRING" id="395965.Msil_2177"/>
<name>B8ESX7_METSB</name>
<dbReference type="Proteomes" id="UP000002257">
    <property type="component" value="Chromosome"/>
</dbReference>
<dbReference type="InterPro" id="IPR036388">
    <property type="entry name" value="WH-like_DNA-bd_sf"/>
</dbReference>
<dbReference type="OrthoDB" id="8453054at2"/>
<dbReference type="Pfam" id="PF08279">
    <property type="entry name" value="HTH_11"/>
    <property type="match status" value="1"/>
</dbReference>
<organism evidence="2 3">
    <name type="scientific">Methylocella silvestris (strain DSM 15510 / CIP 108128 / LMG 27833 / NCIMB 13906 / BL2)</name>
    <dbReference type="NCBI Taxonomy" id="395965"/>
    <lineage>
        <taxon>Bacteria</taxon>
        <taxon>Pseudomonadati</taxon>
        <taxon>Pseudomonadota</taxon>
        <taxon>Alphaproteobacteria</taxon>
        <taxon>Hyphomicrobiales</taxon>
        <taxon>Beijerinckiaceae</taxon>
        <taxon>Methylocella</taxon>
    </lineage>
</organism>
<proteinExistence type="predicted"/>
<evidence type="ECO:0000259" key="1">
    <source>
        <dbReference type="Pfam" id="PF08279"/>
    </source>
</evidence>
<evidence type="ECO:0000313" key="3">
    <source>
        <dbReference type="Proteomes" id="UP000002257"/>
    </source>
</evidence>
<protein>
    <recommendedName>
        <fullName evidence="1">Helix-turn-helix type 11 domain-containing protein</fullName>
    </recommendedName>
</protein>
<keyword evidence="3" id="KW-1185">Reference proteome</keyword>
<accession>B8ESX7</accession>
<dbReference type="InterPro" id="IPR013196">
    <property type="entry name" value="HTH_11"/>
</dbReference>
<dbReference type="Gene3D" id="1.10.10.10">
    <property type="entry name" value="Winged helix-like DNA-binding domain superfamily/Winged helix DNA-binding domain"/>
    <property type="match status" value="1"/>
</dbReference>
<dbReference type="HOGENOM" id="CLU_2880763_0_0_5"/>
<feature type="domain" description="Helix-turn-helix type 11" evidence="1">
    <location>
        <begin position="15"/>
        <end position="53"/>
    </location>
</feature>
<evidence type="ECO:0000313" key="2">
    <source>
        <dbReference type="EMBL" id="ACK51115.1"/>
    </source>
</evidence>
<reference evidence="2 3" key="1">
    <citation type="journal article" date="2010" name="J. Bacteriol.">
        <title>Complete genome sequence of the aerobic facultative methanotroph Methylocella silvestris BL2.</title>
        <authorList>
            <person name="Chen Y."/>
            <person name="Crombie A."/>
            <person name="Rahman M.T."/>
            <person name="Dedysh S.N."/>
            <person name="Liesack W."/>
            <person name="Stott M.B."/>
            <person name="Alam M."/>
            <person name="Theisen A.R."/>
            <person name="Murrell J.C."/>
            <person name="Dunfield P.F."/>
        </authorList>
    </citation>
    <scope>NUCLEOTIDE SEQUENCE [LARGE SCALE GENOMIC DNA]</scope>
    <source>
        <strain evidence="3">DSM 15510 / CIP 108128 / LMG 27833 / NCIMB 13906 / BL2</strain>
    </source>
</reference>
<sequence>MARPFVWSKDREARLIKAWNHGVAASALAERFGVSEKSILQKIHTLRAAGIELRMGESAIGAR</sequence>
<gene>
    <name evidence="2" type="ordered locus">Msil_2177</name>
</gene>
<dbReference type="AlphaFoldDB" id="B8ESX7"/>